<evidence type="ECO:0000256" key="4">
    <source>
        <dbReference type="ARBA" id="ARBA00022989"/>
    </source>
</evidence>
<comment type="activity regulation">
    <text evidence="10">Na(+) is not transported, but it plays an essential structural role and its presence is essential for fluoride channel function.</text>
</comment>
<dbReference type="HAMAP" id="MF_00454">
    <property type="entry name" value="FluC"/>
    <property type="match status" value="1"/>
</dbReference>
<keyword evidence="10" id="KW-0406">Ion transport</keyword>
<keyword evidence="5 10" id="KW-0472">Membrane</keyword>
<keyword evidence="12" id="KW-1185">Reference proteome</keyword>
<keyword evidence="4 10" id="KW-1133">Transmembrane helix</keyword>
<dbReference type="InterPro" id="IPR003691">
    <property type="entry name" value="FluC"/>
</dbReference>
<keyword evidence="10" id="KW-0813">Transport</keyword>
<keyword evidence="6 10" id="KW-0407">Ion channel</keyword>
<feature type="binding site" evidence="10">
    <location>
        <position position="83"/>
    </location>
    <ligand>
        <name>Na(+)</name>
        <dbReference type="ChEBI" id="CHEBI:29101"/>
        <note>structural</note>
    </ligand>
</feature>
<feature type="transmembrane region" description="Helical" evidence="10">
    <location>
        <begin position="109"/>
        <end position="131"/>
    </location>
</feature>
<accession>A0ABP7CAN3</accession>
<keyword evidence="3 10" id="KW-0812">Transmembrane</keyword>
<comment type="function">
    <text evidence="9 10">Fluoride-specific ion channel. Important for reducing fluoride concentration in the cell, thus reducing its toxicity.</text>
</comment>
<evidence type="ECO:0000256" key="7">
    <source>
        <dbReference type="ARBA" id="ARBA00035120"/>
    </source>
</evidence>
<evidence type="ECO:0000256" key="10">
    <source>
        <dbReference type="HAMAP-Rule" id="MF_00454"/>
    </source>
</evidence>
<evidence type="ECO:0000256" key="6">
    <source>
        <dbReference type="ARBA" id="ARBA00023303"/>
    </source>
</evidence>
<dbReference type="RefSeq" id="WP_345150523.1">
    <property type="nucleotide sequence ID" value="NZ_BAABEO010000012.1"/>
</dbReference>
<comment type="subcellular location">
    <subcellularLocation>
        <location evidence="1 10">Cell membrane</location>
        <topology evidence="1 10">Multi-pass membrane protein</topology>
    </subcellularLocation>
</comment>
<keyword evidence="10" id="KW-0915">Sodium</keyword>
<feature type="transmembrane region" description="Helical" evidence="10">
    <location>
        <begin position="76"/>
        <end position="97"/>
    </location>
</feature>
<sequence length="146" mass="14398">MSAAAGRLGAETALLGAVALGGFTGTLLRYGLGQALPEAGFPWTTLGINIAGSLVLGLLTGWWAGRPGFPAWLRSGLGPGLLGSFTTFSAVAVFSASAGAPSTGTAWTVAAYLLLGLLLGLSAAAAGLAAGRALGRSARRRAEAAR</sequence>
<evidence type="ECO:0000313" key="11">
    <source>
        <dbReference type="EMBL" id="GAA3682254.1"/>
    </source>
</evidence>
<name>A0ABP7CAN3_9MICC</name>
<feature type="transmembrane region" description="Helical" evidence="10">
    <location>
        <begin position="12"/>
        <end position="31"/>
    </location>
</feature>
<protein>
    <recommendedName>
        <fullName evidence="10">Fluoride-specific ion channel FluC</fullName>
    </recommendedName>
</protein>
<evidence type="ECO:0000256" key="3">
    <source>
        <dbReference type="ARBA" id="ARBA00022692"/>
    </source>
</evidence>
<evidence type="ECO:0000256" key="8">
    <source>
        <dbReference type="ARBA" id="ARBA00035585"/>
    </source>
</evidence>
<dbReference type="Pfam" id="PF02537">
    <property type="entry name" value="CRCB"/>
    <property type="match status" value="1"/>
</dbReference>
<gene>
    <name evidence="10" type="primary">fluC</name>
    <name evidence="10" type="synonym">crcB</name>
    <name evidence="11" type="ORF">GCM10023081_20400</name>
</gene>
<keyword evidence="10" id="KW-0479">Metal-binding</keyword>
<comment type="similarity">
    <text evidence="7 10">Belongs to the fluoride channel Fluc/FEX (TC 1.A.43) family.</text>
</comment>
<evidence type="ECO:0000256" key="5">
    <source>
        <dbReference type="ARBA" id="ARBA00023136"/>
    </source>
</evidence>
<evidence type="ECO:0000256" key="1">
    <source>
        <dbReference type="ARBA" id="ARBA00004651"/>
    </source>
</evidence>
<feature type="transmembrane region" description="Helical" evidence="10">
    <location>
        <begin position="43"/>
        <end position="64"/>
    </location>
</feature>
<evidence type="ECO:0000256" key="2">
    <source>
        <dbReference type="ARBA" id="ARBA00022475"/>
    </source>
</evidence>
<proteinExistence type="inferred from homology"/>
<dbReference type="EMBL" id="BAABEO010000012">
    <property type="protein sequence ID" value="GAA3682254.1"/>
    <property type="molecule type" value="Genomic_DNA"/>
</dbReference>
<feature type="binding site" evidence="10">
    <location>
        <position position="86"/>
    </location>
    <ligand>
        <name>Na(+)</name>
        <dbReference type="ChEBI" id="CHEBI:29101"/>
        <note>structural</note>
    </ligand>
</feature>
<organism evidence="11 12">
    <name type="scientific">Arthrobacter ginkgonis</name>
    <dbReference type="NCBI Taxonomy" id="1630594"/>
    <lineage>
        <taxon>Bacteria</taxon>
        <taxon>Bacillati</taxon>
        <taxon>Actinomycetota</taxon>
        <taxon>Actinomycetes</taxon>
        <taxon>Micrococcales</taxon>
        <taxon>Micrococcaceae</taxon>
        <taxon>Arthrobacter</taxon>
    </lineage>
</organism>
<keyword evidence="2 10" id="KW-1003">Cell membrane</keyword>
<dbReference type="Proteomes" id="UP001500752">
    <property type="component" value="Unassembled WGS sequence"/>
</dbReference>
<comment type="catalytic activity">
    <reaction evidence="8">
        <text>fluoride(in) = fluoride(out)</text>
        <dbReference type="Rhea" id="RHEA:76159"/>
        <dbReference type="ChEBI" id="CHEBI:17051"/>
    </reaction>
    <physiologicalReaction direction="left-to-right" evidence="8">
        <dbReference type="Rhea" id="RHEA:76160"/>
    </physiologicalReaction>
</comment>
<evidence type="ECO:0000256" key="9">
    <source>
        <dbReference type="ARBA" id="ARBA00049940"/>
    </source>
</evidence>
<evidence type="ECO:0000313" key="12">
    <source>
        <dbReference type="Proteomes" id="UP001500752"/>
    </source>
</evidence>
<reference evidence="12" key="1">
    <citation type="journal article" date="2019" name="Int. J. Syst. Evol. Microbiol.">
        <title>The Global Catalogue of Microorganisms (GCM) 10K type strain sequencing project: providing services to taxonomists for standard genome sequencing and annotation.</title>
        <authorList>
            <consortium name="The Broad Institute Genomics Platform"/>
            <consortium name="The Broad Institute Genome Sequencing Center for Infectious Disease"/>
            <person name="Wu L."/>
            <person name="Ma J."/>
        </authorList>
    </citation>
    <scope>NUCLEOTIDE SEQUENCE [LARGE SCALE GENOMIC DNA]</scope>
    <source>
        <strain evidence="12">JCM 30742</strain>
    </source>
</reference>
<comment type="caution">
    <text evidence="11">The sequence shown here is derived from an EMBL/GenBank/DDBJ whole genome shotgun (WGS) entry which is preliminary data.</text>
</comment>